<keyword evidence="2" id="KW-1185">Reference proteome</keyword>
<dbReference type="Proteomes" id="UP001345827">
    <property type="component" value="Unassembled WGS sequence"/>
</dbReference>
<comment type="caution">
    <text evidence="1">The sequence shown here is derived from an EMBL/GenBank/DDBJ whole genome shotgun (WGS) entry which is preliminary data.</text>
</comment>
<proteinExistence type="predicted"/>
<sequence length="251" mass="27932">MVLGSRMFSQILRFTLPHPQTISSSEFHALREHVSKVCLSQYFGYTVSAPLPRKNEEICWAIQWPSSSTPAQRAEALKSSHENIIGPDATSLLLEFSDEQMVELVNAFEAPVCEFPQPLAFVQPGPNRKHEALAFIALSSKAPLSSPELKKSMHKTYTDVFGMRGFVGGQWSYCLNTNDSAGMPLSMSGEEHTLPLAKRRVAVYPLGWESVELHQAATKTALFAEEIDKLAPYFGPGTGAFYVSFRRHRIP</sequence>
<protein>
    <recommendedName>
        <fullName evidence="3">ABM domain-containing protein</fullName>
    </recommendedName>
</protein>
<organism evidence="1 2">
    <name type="scientific">Vermiconidia calcicola</name>
    <dbReference type="NCBI Taxonomy" id="1690605"/>
    <lineage>
        <taxon>Eukaryota</taxon>
        <taxon>Fungi</taxon>
        <taxon>Dikarya</taxon>
        <taxon>Ascomycota</taxon>
        <taxon>Pezizomycotina</taxon>
        <taxon>Dothideomycetes</taxon>
        <taxon>Dothideomycetidae</taxon>
        <taxon>Mycosphaerellales</taxon>
        <taxon>Extremaceae</taxon>
        <taxon>Vermiconidia</taxon>
    </lineage>
</organism>
<reference evidence="1 2" key="1">
    <citation type="submission" date="2023-06" db="EMBL/GenBank/DDBJ databases">
        <title>Black Yeasts Isolated from many extreme environments.</title>
        <authorList>
            <person name="Coleine C."/>
            <person name="Stajich J.E."/>
            <person name="Selbmann L."/>
        </authorList>
    </citation>
    <scope>NUCLEOTIDE SEQUENCE [LARGE SCALE GENOMIC DNA]</scope>
    <source>
        <strain evidence="1 2">CCFEE 5887</strain>
    </source>
</reference>
<dbReference type="AlphaFoldDB" id="A0AAV9Q6C3"/>
<evidence type="ECO:0000313" key="1">
    <source>
        <dbReference type="EMBL" id="KAK5535175.1"/>
    </source>
</evidence>
<dbReference type="EMBL" id="JAXLQG010000010">
    <property type="protein sequence ID" value="KAK5535175.1"/>
    <property type="molecule type" value="Genomic_DNA"/>
</dbReference>
<evidence type="ECO:0000313" key="2">
    <source>
        <dbReference type="Proteomes" id="UP001345827"/>
    </source>
</evidence>
<evidence type="ECO:0008006" key="3">
    <source>
        <dbReference type="Google" id="ProtNLM"/>
    </source>
</evidence>
<accession>A0AAV9Q6C3</accession>
<gene>
    <name evidence="1" type="ORF">LTR25_006183</name>
</gene>
<name>A0AAV9Q6C3_9PEZI</name>